<evidence type="ECO:0000313" key="1">
    <source>
        <dbReference type="EMBL" id="JAI08007.1"/>
    </source>
</evidence>
<dbReference type="EMBL" id="GBXM01000571">
    <property type="protein sequence ID" value="JAI08007.1"/>
    <property type="molecule type" value="Transcribed_RNA"/>
</dbReference>
<reference evidence="1" key="2">
    <citation type="journal article" date="2015" name="Fish Shellfish Immunol.">
        <title>Early steps in the European eel (Anguilla anguilla)-Vibrio vulnificus interaction in the gills: Role of the RtxA13 toxin.</title>
        <authorList>
            <person name="Callol A."/>
            <person name="Pajuelo D."/>
            <person name="Ebbesson L."/>
            <person name="Teles M."/>
            <person name="MacKenzie S."/>
            <person name="Amaro C."/>
        </authorList>
    </citation>
    <scope>NUCLEOTIDE SEQUENCE</scope>
</reference>
<accession>A0A0E9XZZ6</accession>
<organism evidence="1">
    <name type="scientific">Anguilla anguilla</name>
    <name type="common">European freshwater eel</name>
    <name type="synonym">Muraena anguilla</name>
    <dbReference type="NCBI Taxonomy" id="7936"/>
    <lineage>
        <taxon>Eukaryota</taxon>
        <taxon>Metazoa</taxon>
        <taxon>Chordata</taxon>
        <taxon>Craniata</taxon>
        <taxon>Vertebrata</taxon>
        <taxon>Euteleostomi</taxon>
        <taxon>Actinopterygii</taxon>
        <taxon>Neopterygii</taxon>
        <taxon>Teleostei</taxon>
        <taxon>Anguilliformes</taxon>
        <taxon>Anguillidae</taxon>
        <taxon>Anguilla</taxon>
    </lineage>
</organism>
<protein>
    <submittedName>
        <fullName evidence="1">Uncharacterized protein</fullName>
    </submittedName>
</protein>
<proteinExistence type="predicted"/>
<dbReference type="AlphaFoldDB" id="A0A0E9XZZ6"/>
<reference evidence="1" key="1">
    <citation type="submission" date="2014-11" db="EMBL/GenBank/DDBJ databases">
        <authorList>
            <person name="Amaro Gonzalez C."/>
        </authorList>
    </citation>
    <scope>NUCLEOTIDE SEQUENCE</scope>
</reference>
<sequence length="47" mass="5368">MAFVFIHHTRITDTLLISTTVNLQQFVMMRADLLLQVSSGFDQCVLL</sequence>
<name>A0A0E9XZZ6_ANGAN</name>